<comment type="caution">
    <text evidence="1">The sequence shown here is derived from an EMBL/GenBank/DDBJ whole genome shotgun (WGS) entry which is preliminary data.</text>
</comment>
<accession>A0A124GTS9</accession>
<sequence length="93" mass="9118">MREVGAEVVVGVDAGRVVLGCLFVEGRVPGDAGLFGADARHAKLAVAGSQVWGARASGCGVVARTLGIGISGAVRWQRAAAGVWGACAAGVAS</sequence>
<dbReference type="Proteomes" id="UP000054375">
    <property type="component" value="Unassembled WGS sequence"/>
</dbReference>
<protein>
    <submittedName>
        <fullName evidence="1">Uncharacterized protein</fullName>
    </submittedName>
</protein>
<gene>
    <name evidence="1" type="ORF">AQJ54_42890</name>
</gene>
<organism evidence="1 2">
    <name type="scientific">Streptomyces griseorubiginosus</name>
    <dbReference type="NCBI Taxonomy" id="67304"/>
    <lineage>
        <taxon>Bacteria</taxon>
        <taxon>Bacillati</taxon>
        <taxon>Actinomycetota</taxon>
        <taxon>Actinomycetes</taxon>
        <taxon>Kitasatosporales</taxon>
        <taxon>Streptomycetaceae</taxon>
        <taxon>Streptomyces</taxon>
    </lineage>
</organism>
<evidence type="ECO:0000313" key="2">
    <source>
        <dbReference type="Proteomes" id="UP000054375"/>
    </source>
</evidence>
<dbReference type="EMBL" id="LMWV01000053">
    <property type="protein sequence ID" value="KUN57962.1"/>
    <property type="molecule type" value="Genomic_DNA"/>
</dbReference>
<proteinExistence type="predicted"/>
<evidence type="ECO:0000313" key="1">
    <source>
        <dbReference type="EMBL" id="KUN57962.1"/>
    </source>
</evidence>
<accession>A0A101RLR4</accession>
<dbReference type="AlphaFoldDB" id="A0A124GTS9"/>
<reference evidence="1 2" key="1">
    <citation type="submission" date="2015-10" db="EMBL/GenBank/DDBJ databases">
        <title>Draft genome sequence of Streptomyces griseorubiginosus DSM 40469, type strain for the species Streptomyces griseorubiginosus.</title>
        <authorList>
            <person name="Ruckert C."/>
            <person name="Winkler A."/>
            <person name="Kalinowski J."/>
            <person name="Kampfer P."/>
            <person name="Glaeser S."/>
        </authorList>
    </citation>
    <scope>NUCLEOTIDE SEQUENCE [LARGE SCALE GENOMIC DNA]</scope>
    <source>
        <strain evidence="1 2">DSM 40469</strain>
    </source>
</reference>
<keyword evidence="2" id="KW-1185">Reference proteome</keyword>
<name>A0A124GTS9_9ACTN</name>